<dbReference type="GO" id="GO:0044423">
    <property type="term" value="C:virion component"/>
    <property type="evidence" value="ECO:0007669"/>
    <property type="project" value="UniProtKB-UniRule"/>
</dbReference>
<dbReference type="GeneID" id="4363379"/>
<sequence length="189" mass="21822">MNSYNVNYMAKVFCLKTEILRDPFAVISSQTLDKYDARVQFGEVVSVITVTNRVDGDPTVYQLFHETVVNYAPKKDDYGEPMLLTAYKLPEHNKFPMSMTSIDVVASSIFPRFSRPTPSDVSVIECMLMQDDPKSKTRLKLSKMLSTELVCKILYHRDHPLKYVRFYKNNRQTGVEVYDRQVMNVIASQ</sequence>
<evidence type="ECO:0000256" key="3">
    <source>
        <dbReference type="ARBA" id="ARBA00022478"/>
    </source>
</evidence>
<reference evidence="12 13" key="1">
    <citation type="journal article" date="2006" name="J. Virol.">
        <title>Genome of crocodilepox virus.</title>
        <authorList>
            <person name="Afonso C.L."/>
            <person name="Tulman E.R."/>
            <person name="Delhon G."/>
            <person name="Lu Z."/>
            <person name="Viljoen G.J."/>
            <person name="Wallace D.B."/>
            <person name="Kutish G.F."/>
            <person name="Rock D.L."/>
        </authorList>
    </citation>
    <scope>NUCLEOTIDE SEQUENCE [LARGE SCALE GENOMIC DNA]</scope>
    <source>
        <strain evidence="13">Isolate Crocodylus niloticus/Zimbabwe/Ume/2001</strain>
    </source>
</reference>
<evidence type="ECO:0000313" key="13">
    <source>
        <dbReference type="Proteomes" id="UP000011300"/>
    </source>
</evidence>
<evidence type="ECO:0000256" key="6">
    <source>
        <dbReference type="ARBA" id="ARBA00022844"/>
    </source>
</evidence>
<comment type="similarity">
    <text evidence="2 11">Belongs to the poxviridae DNA-directed RNA polymerase 22 kDa subunit family.</text>
</comment>
<keyword evidence="6 11" id="KW-0946">Virion</keyword>
<evidence type="ECO:0000256" key="11">
    <source>
        <dbReference type="PIRNR" id="PIRNR000744"/>
    </source>
</evidence>
<proteinExistence type="inferred from homology"/>
<keyword evidence="3 11" id="KW-0240">DNA-directed RNA polymerase</keyword>
<evidence type="ECO:0000256" key="9">
    <source>
        <dbReference type="ARBA" id="ARBA00046483"/>
    </source>
</evidence>
<dbReference type="InterPro" id="IPR007937">
    <property type="entry name" value="RNA_Pol_22kDa_poxvir"/>
</dbReference>
<evidence type="ECO:0000256" key="4">
    <source>
        <dbReference type="ARBA" id="ARBA00022679"/>
    </source>
</evidence>
<gene>
    <name evidence="12" type="ORF">CRV097</name>
</gene>
<keyword evidence="5 11" id="KW-0548">Nucleotidyltransferase</keyword>
<dbReference type="GO" id="GO:0003899">
    <property type="term" value="F:DNA-directed RNA polymerase activity"/>
    <property type="evidence" value="ECO:0007669"/>
    <property type="project" value="UniProtKB-EC"/>
</dbReference>
<evidence type="ECO:0000256" key="8">
    <source>
        <dbReference type="ARBA" id="ARBA00034678"/>
    </source>
</evidence>
<keyword evidence="7 11" id="KW-0804">Transcription</keyword>
<dbReference type="GO" id="GO:0003677">
    <property type="term" value="F:DNA binding"/>
    <property type="evidence" value="ECO:0007669"/>
    <property type="project" value="UniProtKB-UniRule"/>
</dbReference>
<comment type="subcellular location">
    <subcellularLocation>
        <location evidence="1">Virion</location>
    </subcellularLocation>
</comment>
<evidence type="ECO:0000313" key="12">
    <source>
        <dbReference type="EMBL" id="ABJ08988.1"/>
    </source>
</evidence>
<accession>Q070F4</accession>
<comment type="subunit">
    <text evidence="9">The DNA-dependent RNA polymerase used for intermediate and late genes expression consists of eight subunits Rpo30/OPG66, Rpo7/OPG90, Rpo22/OPG103, Rpo147/OPG105, Rpo18/OPG119, Rpo19/OPG131, Rpo132/OPG151 and Rpo35/OPG156. The same holoenzyme, with the addition of the transcription-specificity factor OPG109, is used for early gene expression.</text>
</comment>
<dbReference type="Proteomes" id="UP000011300">
    <property type="component" value="Segment"/>
</dbReference>
<name>Q070F4_CPRVZ</name>
<protein>
    <recommendedName>
        <fullName evidence="11">DNA-directed RNA polymerase subunit</fullName>
        <ecNumber evidence="11">2.7.7.6</ecNumber>
    </recommendedName>
</protein>
<organismHost>
    <name type="scientific">Crocodylus porosus</name>
    <name type="common">Saltwater crocodile</name>
    <name type="synonym">Estuarine crocodile</name>
    <dbReference type="NCBI Taxonomy" id="8502"/>
</organismHost>
<organismHost>
    <name type="scientific">Crocodylus johnstoni</name>
    <name type="common">Australian freshwater crocodile</name>
    <dbReference type="NCBI Taxonomy" id="184234"/>
</organismHost>
<dbReference type="EC" id="2.7.7.6" evidence="11"/>
<keyword evidence="13" id="KW-1185">Reference proteome</keyword>
<comment type="function">
    <text evidence="8">Part of the DNA-dependent RNA polymerase which catalyzes the transcription of viral DNA into RNA using the four ribonucleoside triphosphates as substrates. Responsible for the transcription of early, intermediate and late genes. DNA-dependent RNA polymerase associates with the early transcription factor (ETF), itself composed of OPG118 and OPG133, thereby allowing the early genes transcription. Late transcription, and probably also intermediate transcription, require newly synthesized RNA polymerase.</text>
</comment>
<evidence type="ECO:0000256" key="2">
    <source>
        <dbReference type="ARBA" id="ARBA00008385"/>
    </source>
</evidence>
<dbReference type="RefSeq" id="YP_784287.1">
    <property type="nucleotide sequence ID" value="NC_008030.1"/>
</dbReference>
<dbReference type="Pfam" id="PF05273">
    <property type="entry name" value="Pox_RNA_Pol_22"/>
    <property type="match status" value="1"/>
</dbReference>
<comment type="catalytic activity">
    <reaction evidence="10 11">
        <text>RNA(n) + a ribonucleoside 5'-triphosphate = RNA(n+1) + diphosphate</text>
        <dbReference type="Rhea" id="RHEA:21248"/>
        <dbReference type="Rhea" id="RHEA-COMP:14527"/>
        <dbReference type="Rhea" id="RHEA-COMP:17342"/>
        <dbReference type="ChEBI" id="CHEBI:33019"/>
        <dbReference type="ChEBI" id="CHEBI:61557"/>
        <dbReference type="ChEBI" id="CHEBI:140395"/>
        <dbReference type="EC" id="2.7.7.6"/>
    </reaction>
</comment>
<evidence type="ECO:0000256" key="1">
    <source>
        <dbReference type="ARBA" id="ARBA00004328"/>
    </source>
</evidence>
<organism evidence="12 13">
    <name type="scientific">Nile crocodilepox virus (isolate Crocodylus niloticus/Zimbabwe/Ume/2001)</name>
    <name type="common">CRV</name>
    <dbReference type="NCBI Taxonomy" id="1289473"/>
    <lineage>
        <taxon>Viruses</taxon>
        <taxon>Varidnaviria</taxon>
        <taxon>Bamfordvirae</taxon>
        <taxon>Nucleocytoviricota</taxon>
        <taxon>Pokkesviricetes</taxon>
        <taxon>Chitovirales</taxon>
        <taxon>Poxviridae</taxon>
        <taxon>Chordopoxvirinae</taxon>
        <taxon>Crocodylidpoxvirus</taxon>
        <taxon>Crocodylidpoxvirus nilecrocodilepox</taxon>
        <taxon>Nile crocodilepox virus</taxon>
    </lineage>
</organism>
<organismHost>
    <name type="scientific">Crocodylus niloticus</name>
    <name type="common">Nile crocodile</name>
    <name type="synonym">African crocodile</name>
    <dbReference type="NCBI Taxonomy" id="8501"/>
</organismHost>
<dbReference type="GO" id="GO:0019083">
    <property type="term" value="P:viral transcription"/>
    <property type="evidence" value="ECO:0007669"/>
    <property type="project" value="UniProtKB-UniRule"/>
</dbReference>
<dbReference type="EMBL" id="DQ356948">
    <property type="protein sequence ID" value="ABJ08988.1"/>
    <property type="molecule type" value="Genomic_DNA"/>
</dbReference>
<evidence type="ECO:0000256" key="5">
    <source>
        <dbReference type="ARBA" id="ARBA00022695"/>
    </source>
</evidence>
<dbReference type="PIRSF" id="PIRSF000744">
    <property type="entry name" value="RPO22"/>
    <property type="match status" value="1"/>
</dbReference>
<keyword evidence="4 11" id="KW-0808">Transferase</keyword>
<dbReference type="GO" id="GO:0000428">
    <property type="term" value="C:DNA-directed RNA polymerase complex"/>
    <property type="evidence" value="ECO:0007669"/>
    <property type="project" value="UniProtKB-UniRule"/>
</dbReference>
<dbReference type="KEGG" id="vg:4363379"/>
<evidence type="ECO:0000256" key="7">
    <source>
        <dbReference type="ARBA" id="ARBA00023163"/>
    </source>
</evidence>
<evidence type="ECO:0000256" key="10">
    <source>
        <dbReference type="ARBA" id="ARBA00048552"/>
    </source>
</evidence>